<keyword evidence="7" id="KW-1185">Reference proteome</keyword>
<dbReference type="SUPFAM" id="SSF56024">
    <property type="entry name" value="Phospholipase D/nuclease"/>
    <property type="match status" value="1"/>
</dbReference>
<dbReference type="CDD" id="cd18793">
    <property type="entry name" value="SF2_C_SNF"/>
    <property type="match status" value="1"/>
</dbReference>
<name>A0A0A6PD44_9GAMM</name>
<comment type="caution">
    <text evidence="6">The sequence shown here is derived from an EMBL/GenBank/DDBJ whole genome shotgun (WGS) entry which is preliminary data.</text>
</comment>
<dbReference type="InterPro" id="IPR049730">
    <property type="entry name" value="SNF2/RAD54-like_C"/>
</dbReference>
<dbReference type="PROSITE" id="PS51194">
    <property type="entry name" value="HELICASE_CTER"/>
    <property type="match status" value="1"/>
</dbReference>
<keyword evidence="2" id="KW-0347">Helicase</keyword>
<dbReference type="InterPro" id="IPR001650">
    <property type="entry name" value="Helicase_C-like"/>
</dbReference>
<dbReference type="SMART" id="SM00487">
    <property type="entry name" value="DEXDc"/>
    <property type="match status" value="1"/>
</dbReference>
<keyword evidence="1" id="KW-0378">Hydrolase</keyword>
<accession>A0A0A6PD44</accession>
<dbReference type="Gene3D" id="3.30.870.10">
    <property type="entry name" value="Endonuclease Chain A"/>
    <property type="match status" value="1"/>
</dbReference>
<dbReference type="PANTHER" id="PTHR45766:SF6">
    <property type="entry name" value="SWI_SNF-RELATED MATRIX-ASSOCIATED ACTIN-DEPENDENT REGULATOR OF CHROMATIN SUBFAMILY A-LIKE PROTEIN 1"/>
    <property type="match status" value="1"/>
</dbReference>
<dbReference type="InterPro" id="IPR027417">
    <property type="entry name" value="P-loop_NTPase"/>
</dbReference>
<dbReference type="Proteomes" id="UP000030428">
    <property type="component" value="Unassembled WGS sequence"/>
</dbReference>
<evidence type="ECO:0000256" key="1">
    <source>
        <dbReference type="ARBA" id="ARBA00022801"/>
    </source>
</evidence>
<dbReference type="InterPro" id="IPR000330">
    <property type="entry name" value="SNF2_N"/>
</dbReference>
<dbReference type="EMBL" id="JSZA02000005">
    <property type="protein sequence ID" value="KHD08174.1"/>
    <property type="molecule type" value="Genomic_DNA"/>
</dbReference>
<feature type="domain" description="Helicase C-terminal" evidence="5">
    <location>
        <begin position="660"/>
        <end position="812"/>
    </location>
</feature>
<protein>
    <recommendedName>
        <fullName evidence="8">Helicase</fullName>
    </recommendedName>
</protein>
<organism evidence="6 7">
    <name type="scientific">Candidatus Thiomargarita nelsonii</name>
    <dbReference type="NCBI Taxonomy" id="1003181"/>
    <lineage>
        <taxon>Bacteria</taxon>
        <taxon>Pseudomonadati</taxon>
        <taxon>Pseudomonadota</taxon>
        <taxon>Gammaproteobacteria</taxon>
        <taxon>Thiotrichales</taxon>
        <taxon>Thiotrichaceae</taxon>
        <taxon>Thiomargarita</taxon>
    </lineage>
</organism>
<feature type="domain" description="Helicase ATP-binding" evidence="4">
    <location>
        <begin position="268"/>
        <end position="406"/>
    </location>
</feature>
<evidence type="ECO:0000256" key="3">
    <source>
        <dbReference type="SAM" id="Coils"/>
    </source>
</evidence>
<dbReference type="PROSITE" id="PS51192">
    <property type="entry name" value="HELICASE_ATP_BIND_1"/>
    <property type="match status" value="1"/>
</dbReference>
<dbReference type="PANTHER" id="PTHR45766">
    <property type="entry name" value="DNA ANNEALING HELICASE AND ENDONUCLEASE ZRANB3 FAMILY MEMBER"/>
    <property type="match status" value="1"/>
</dbReference>
<dbReference type="InterPro" id="IPR025202">
    <property type="entry name" value="PLD-like_dom"/>
</dbReference>
<feature type="coiled-coil region" evidence="3">
    <location>
        <begin position="419"/>
        <end position="446"/>
    </location>
</feature>
<evidence type="ECO:0008006" key="8">
    <source>
        <dbReference type="Google" id="ProtNLM"/>
    </source>
</evidence>
<dbReference type="GO" id="GO:0016787">
    <property type="term" value="F:hydrolase activity"/>
    <property type="evidence" value="ECO:0007669"/>
    <property type="project" value="UniProtKB-KW"/>
</dbReference>
<dbReference type="SUPFAM" id="SSF52540">
    <property type="entry name" value="P-loop containing nucleoside triphosphate hydrolases"/>
    <property type="match status" value="2"/>
</dbReference>
<evidence type="ECO:0000313" key="7">
    <source>
        <dbReference type="Proteomes" id="UP000030428"/>
    </source>
</evidence>
<keyword evidence="2" id="KW-0547">Nucleotide-binding</keyword>
<dbReference type="GO" id="GO:0004386">
    <property type="term" value="F:helicase activity"/>
    <property type="evidence" value="ECO:0007669"/>
    <property type="project" value="UniProtKB-KW"/>
</dbReference>
<dbReference type="Gene3D" id="3.40.50.300">
    <property type="entry name" value="P-loop containing nucleotide triphosphate hydrolases"/>
    <property type="match status" value="2"/>
</dbReference>
<dbReference type="SMART" id="SM00490">
    <property type="entry name" value="HELICc"/>
    <property type="match status" value="1"/>
</dbReference>
<sequence>MPDIIDNQTQKLTDHVCQILQQTESVKFAVGYFFVTGLQELKQEFSHLNKIQLLIGNQTNQQTIDALMQQEQQPERVKKIIGKRQTPREKQRIATETQAKIRAALAVPPLTDSTENLFELIQQWLDSGKLEVRVYTKEKFHAKAYLFSYKEGFYGKGIGIVGSSNLTVSGLKNNTELNVLVHGDDNFAQLNHWFERLWADALPFSQALMQAIQTSWASKIYTPWDIYLKTLYKLVEERLEYAASNIIHWDSKLPPLTRFQQVAVDQGLKILRDHQGVFISDVVGLGKTFIGIGLLKHLQRTGFKHQVIICPNALEKDWRDNANEYEVFAEIIPLSKLSITDSPLKRIKYADVVLIDESHHFRNANSQRYAVVEEFLRGKTVILLTATPRNNSAWDLYNQIRLFQDDATPSLNLDTYDNLKKYFQAVDKLEQQARELEISAEKTDCLNKARHKIEQLLQQVLIRRRRNHINKYYPDETINGKPIKFPTRQLQRLDYNIDDTYNNLYDDIRHHIAKLHYARYSIGLYVKEALRGEKKWANLARAGRSLRGIMRVLLLKRFESSVVAFRNTVTKMLKMHNLFLKILQQGYIVADAKLLEKLEDADGNLDFESVQDGKYSQEDFYLEDLERDLRDDMAQLSEILNMVTEITPAQDDKLQSLLYQLQQAPLATEKVIIFTQYSDTARYLYEQIKADNLAVIDSKTKNKMQLLQLFSPRSNNYQLNKNETELRLIIATDVFSEGLNLQDAAAVINYDLHWNPVRLIQRVGRIDRIGSEHDTIYIYNFFPETALDEGLGLRELLRRRIQEIHDTIGEDEKILDEKERLNEADMYSIYNNEDASTEDQEICFDMNEAEMFIRNLRDNDKATFERIRQLPDGIRAAKSSHINGTFVFCGVENRYKRLYLLDELGKIISSSPAEILPLLQCKADTPTHPLPNGHNKRVEPARRLFEEHLNKIIQSLKHPEITPEQNYIINKFNEWRDDLLTTENQRNLINHLISVISQPLPSYVLTELRALKRKKIAGSELVEKIDKLVYHFELEKPKPNLSTFPITKIYCSESLWKPNSKI</sequence>
<evidence type="ECO:0000313" key="6">
    <source>
        <dbReference type="EMBL" id="KHD08174.1"/>
    </source>
</evidence>
<gene>
    <name evidence="6" type="ORF">PN36_01915</name>
</gene>
<dbReference type="AlphaFoldDB" id="A0A0A6PD44"/>
<evidence type="ECO:0000256" key="2">
    <source>
        <dbReference type="ARBA" id="ARBA00022806"/>
    </source>
</evidence>
<keyword evidence="3" id="KW-0175">Coiled coil</keyword>
<reference evidence="6 7" key="1">
    <citation type="journal article" date="2016" name="Front. Microbiol.">
        <title>Single-Cell (Meta-)Genomics of a Dimorphic Candidatus Thiomargarita nelsonii Reveals Genomic Plasticity.</title>
        <authorList>
            <person name="Flood B.E."/>
            <person name="Fliss P."/>
            <person name="Jones D.S."/>
            <person name="Dick G.J."/>
            <person name="Jain S."/>
            <person name="Kaster A.K."/>
            <person name="Winkel M."/>
            <person name="Mussmann M."/>
            <person name="Bailey J."/>
        </authorList>
    </citation>
    <scope>NUCLEOTIDE SEQUENCE [LARGE SCALE GENOMIC DNA]</scope>
    <source>
        <strain evidence="6">Hydrate Ridge</strain>
    </source>
</reference>
<dbReference type="GO" id="GO:0005524">
    <property type="term" value="F:ATP binding"/>
    <property type="evidence" value="ECO:0007669"/>
    <property type="project" value="InterPro"/>
</dbReference>
<dbReference type="CDD" id="cd09178">
    <property type="entry name" value="PLDc_N_Snf2_like"/>
    <property type="match status" value="1"/>
</dbReference>
<dbReference type="Pfam" id="PF13091">
    <property type="entry name" value="PLDc_2"/>
    <property type="match status" value="1"/>
</dbReference>
<dbReference type="Pfam" id="PF00176">
    <property type="entry name" value="SNF2-rel_dom"/>
    <property type="match status" value="1"/>
</dbReference>
<keyword evidence="2" id="KW-0067">ATP-binding</keyword>
<evidence type="ECO:0000259" key="4">
    <source>
        <dbReference type="PROSITE" id="PS51192"/>
    </source>
</evidence>
<proteinExistence type="predicted"/>
<dbReference type="InterPro" id="IPR014001">
    <property type="entry name" value="Helicase_ATP-bd"/>
</dbReference>
<dbReference type="Pfam" id="PF00271">
    <property type="entry name" value="Helicase_C"/>
    <property type="match status" value="1"/>
</dbReference>
<evidence type="ECO:0000259" key="5">
    <source>
        <dbReference type="PROSITE" id="PS51194"/>
    </source>
</evidence>